<proteinExistence type="predicted"/>
<accession>A0A0A9C5E0</accession>
<dbReference type="AlphaFoldDB" id="A0A0A9C5E0"/>
<sequence>MSKLATLNRHKFDHLWLTLGLSQLLCHATLS</sequence>
<dbReference type="EMBL" id="GBRH01228242">
    <property type="protein sequence ID" value="JAD69653.1"/>
    <property type="molecule type" value="Transcribed_RNA"/>
</dbReference>
<protein>
    <submittedName>
        <fullName evidence="1">Uncharacterized protein</fullName>
    </submittedName>
</protein>
<reference evidence="1" key="1">
    <citation type="submission" date="2014-09" db="EMBL/GenBank/DDBJ databases">
        <authorList>
            <person name="Magalhaes I.L.F."/>
            <person name="Oliveira U."/>
            <person name="Santos F.R."/>
            <person name="Vidigal T.H.D.A."/>
            <person name="Brescovit A.D."/>
            <person name="Santos A.J."/>
        </authorList>
    </citation>
    <scope>NUCLEOTIDE SEQUENCE</scope>
    <source>
        <tissue evidence="1">Shoot tissue taken approximately 20 cm above the soil surface</tissue>
    </source>
</reference>
<name>A0A0A9C5E0_ARUDO</name>
<reference evidence="1" key="2">
    <citation type="journal article" date="2015" name="Data Brief">
        <title>Shoot transcriptome of the giant reed, Arundo donax.</title>
        <authorList>
            <person name="Barrero R.A."/>
            <person name="Guerrero F.D."/>
            <person name="Moolhuijzen P."/>
            <person name="Goolsby J.A."/>
            <person name="Tidwell J."/>
            <person name="Bellgard S.E."/>
            <person name="Bellgard M.I."/>
        </authorList>
    </citation>
    <scope>NUCLEOTIDE SEQUENCE</scope>
    <source>
        <tissue evidence="1">Shoot tissue taken approximately 20 cm above the soil surface</tissue>
    </source>
</reference>
<evidence type="ECO:0000313" key="1">
    <source>
        <dbReference type="EMBL" id="JAD69653.1"/>
    </source>
</evidence>
<organism evidence="1">
    <name type="scientific">Arundo donax</name>
    <name type="common">Giant reed</name>
    <name type="synonym">Donax arundinaceus</name>
    <dbReference type="NCBI Taxonomy" id="35708"/>
    <lineage>
        <taxon>Eukaryota</taxon>
        <taxon>Viridiplantae</taxon>
        <taxon>Streptophyta</taxon>
        <taxon>Embryophyta</taxon>
        <taxon>Tracheophyta</taxon>
        <taxon>Spermatophyta</taxon>
        <taxon>Magnoliopsida</taxon>
        <taxon>Liliopsida</taxon>
        <taxon>Poales</taxon>
        <taxon>Poaceae</taxon>
        <taxon>PACMAD clade</taxon>
        <taxon>Arundinoideae</taxon>
        <taxon>Arundineae</taxon>
        <taxon>Arundo</taxon>
    </lineage>
</organism>